<dbReference type="EMBL" id="JACPRF010000022">
    <property type="protein sequence ID" value="MBI2875387.1"/>
    <property type="molecule type" value="Genomic_DNA"/>
</dbReference>
<dbReference type="AlphaFoldDB" id="A0A932CLI4"/>
<dbReference type="Proteomes" id="UP000769766">
    <property type="component" value="Unassembled WGS sequence"/>
</dbReference>
<gene>
    <name evidence="1" type="ORF">HYY20_00730</name>
</gene>
<evidence type="ECO:0008006" key="3">
    <source>
        <dbReference type="Google" id="ProtNLM"/>
    </source>
</evidence>
<sequence length="53" mass="5883">MGEVDRMDALASAKACIQVLKERFHARRVVLFGSLVGQGPWHSQSELRPGEMS</sequence>
<reference evidence="1" key="1">
    <citation type="submission" date="2020-07" db="EMBL/GenBank/DDBJ databases">
        <title>Huge and variable diversity of episymbiotic CPR bacteria and DPANN archaea in groundwater ecosystems.</title>
        <authorList>
            <person name="He C.Y."/>
            <person name="Keren R."/>
            <person name="Whittaker M."/>
            <person name="Farag I.F."/>
            <person name="Doudna J."/>
            <person name="Cate J.H.D."/>
            <person name="Banfield J.F."/>
        </authorList>
    </citation>
    <scope>NUCLEOTIDE SEQUENCE</scope>
    <source>
        <strain evidence="1">NC_groundwater_672_Ag_B-0.1um_62_36</strain>
    </source>
</reference>
<proteinExistence type="predicted"/>
<organism evidence="1 2">
    <name type="scientific">Tectimicrobiota bacterium</name>
    <dbReference type="NCBI Taxonomy" id="2528274"/>
    <lineage>
        <taxon>Bacteria</taxon>
        <taxon>Pseudomonadati</taxon>
        <taxon>Nitrospinota/Tectimicrobiota group</taxon>
        <taxon>Candidatus Tectimicrobiota</taxon>
    </lineage>
</organism>
<evidence type="ECO:0000313" key="2">
    <source>
        <dbReference type="Proteomes" id="UP000769766"/>
    </source>
</evidence>
<accession>A0A932CLI4</accession>
<comment type="caution">
    <text evidence="1">The sequence shown here is derived from an EMBL/GenBank/DDBJ whole genome shotgun (WGS) entry which is preliminary data.</text>
</comment>
<protein>
    <recommendedName>
        <fullName evidence="3">Nucleotidyltransferase domain-containing protein</fullName>
    </recommendedName>
</protein>
<name>A0A932CLI4_UNCTE</name>
<evidence type="ECO:0000313" key="1">
    <source>
        <dbReference type="EMBL" id="MBI2875387.1"/>
    </source>
</evidence>